<dbReference type="SUPFAM" id="SSF54523">
    <property type="entry name" value="Pili subunits"/>
    <property type="match status" value="1"/>
</dbReference>
<proteinExistence type="predicted"/>
<reference evidence="2 3" key="1">
    <citation type="submission" date="2019-02" db="EMBL/GenBank/DDBJ databases">
        <title>Deep-cultivation of Planctomycetes and their phenomic and genomic characterization uncovers novel biology.</title>
        <authorList>
            <person name="Wiegand S."/>
            <person name="Jogler M."/>
            <person name="Boedeker C."/>
            <person name="Pinto D."/>
            <person name="Vollmers J."/>
            <person name="Rivas-Marin E."/>
            <person name="Kohn T."/>
            <person name="Peeters S.H."/>
            <person name="Heuer A."/>
            <person name="Rast P."/>
            <person name="Oberbeckmann S."/>
            <person name="Bunk B."/>
            <person name="Jeske O."/>
            <person name="Meyerdierks A."/>
            <person name="Storesund J.E."/>
            <person name="Kallscheuer N."/>
            <person name="Luecker S."/>
            <person name="Lage O.M."/>
            <person name="Pohl T."/>
            <person name="Merkel B.J."/>
            <person name="Hornburger P."/>
            <person name="Mueller R.-W."/>
            <person name="Bruemmer F."/>
            <person name="Labrenz M."/>
            <person name="Spormann A.M."/>
            <person name="Op den Camp H."/>
            <person name="Overmann J."/>
            <person name="Amann R."/>
            <person name="Jetten M.S.M."/>
            <person name="Mascher T."/>
            <person name="Medema M.H."/>
            <person name="Devos D.P."/>
            <person name="Kaster A.-K."/>
            <person name="Ovreas L."/>
            <person name="Rohde M."/>
            <person name="Galperin M.Y."/>
            <person name="Jogler C."/>
        </authorList>
    </citation>
    <scope>NUCLEOTIDE SEQUENCE [LARGE SCALE GENOMIC DNA]</scope>
    <source>
        <strain evidence="2 3">Pan216</strain>
    </source>
</reference>
<dbReference type="PANTHER" id="PTHR30093">
    <property type="entry name" value="GENERAL SECRETION PATHWAY PROTEIN G"/>
    <property type="match status" value="1"/>
</dbReference>
<dbReference type="OrthoDB" id="267520at2"/>
<evidence type="ECO:0000313" key="3">
    <source>
        <dbReference type="Proteomes" id="UP000317093"/>
    </source>
</evidence>
<evidence type="ECO:0000259" key="1">
    <source>
        <dbReference type="Pfam" id="PF07596"/>
    </source>
</evidence>
<name>A0A518B8K5_9BACT</name>
<dbReference type="PROSITE" id="PS00409">
    <property type="entry name" value="PROKAR_NTER_METHYL"/>
    <property type="match status" value="1"/>
</dbReference>
<dbReference type="NCBIfam" id="TIGR04294">
    <property type="entry name" value="pre_pil_HX9DG"/>
    <property type="match status" value="1"/>
</dbReference>
<dbReference type="Pfam" id="PF07963">
    <property type="entry name" value="N_methyl"/>
    <property type="match status" value="1"/>
</dbReference>
<dbReference type="EMBL" id="CP036279">
    <property type="protein sequence ID" value="QDU63283.1"/>
    <property type="molecule type" value="Genomic_DNA"/>
</dbReference>
<accession>A0A518B8K5</accession>
<dbReference type="InterPro" id="IPR027558">
    <property type="entry name" value="Pre_pil_HX9DG_C"/>
</dbReference>
<gene>
    <name evidence="2" type="primary">pilE_4</name>
    <name evidence="2" type="ORF">Pan216_41610</name>
</gene>
<dbReference type="NCBIfam" id="TIGR02532">
    <property type="entry name" value="IV_pilin_GFxxxE"/>
    <property type="match status" value="1"/>
</dbReference>
<dbReference type="InterPro" id="IPR045584">
    <property type="entry name" value="Pilin-like"/>
</dbReference>
<dbReference type="PANTHER" id="PTHR30093:SF2">
    <property type="entry name" value="TYPE II SECRETION SYSTEM PROTEIN H"/>
    <property type="match status" value="1"/>
</dbReference>
<dbReference type="Proteomes" id="UP000317093">
    <property type="component" value="Chromosome"/>
</dbReference>
<dbReference type="Pfam" id="PF07596">
    <property type="entry name" value="SBP_bac_10"/>
    <property type="match status" value="1"/>
</dbReference>
<keyword evidence="3" id="KW-1185">Reference proteome</keyword>
<dbReference type="InterPro" id="IPR011453">
    <property type="entry name" value="DUF1559"/>
</dbReference>
<dbReference type="KEGG" id="knv:Pan216_41610"/>
<dbReference type="RefSeq" id="WP_145260647.1">
    <property type="nucleotide sequence ID" value="NZ_CP036279.1"/>
</dbReference>
<organism evidence="2 3">
    <name type="scientific">Kolteria novifilia</name>
    <dbReference type="NCBI Taxonomy" id="2527975"/>
    <lineage>
        <taxon>Bacteria</taxon>
        <taxon>Pseudomonadati</taxon>
        <taxon>Planctomycetota</taxon>
        <taxon>Planctomycetia</taxon>
        <taxon>Kolteriales</taxon>
        <taxon>Kolteriaceae</taxon>
        <taxon>Kolteria</taxon>
    </lineage>
</organism>
<feature type="domain" description="DUF1559" evidence="1">
    <location>
        <begin position="32"/>
        <end position="297"/>
    </location>
</feature>
<sequence>MKRTSRGFTLVELLVVIAIIGILVALLLPAVQQAREAARRSQCANNMRQLGIAIRSYEESQGVFPPSGVSGYSLNFSNPTSCAGTSGANGTDQRTGAPWTVQLLPQLDEQALWDRYDFDLEVTQQNGGGWQLNNANQAVWDTRVAKFKCPSDPNGNTGQGNRSNYFGVQGGGATFTCQAGSDPTRRGYRFDGTIVHNGSVRPADVSDGLSQVFLLGETRYQTFSRTDGKNFSWASSDNWTGGWCQPGVAATAMEPINSIEGDSHSNQSRVFGSYHPGGCFFLMADGSTHFVNESIDRLVYHQLAIRNDGQPLGGLSQ</sequence>
<dbReference type="Gene3D" id="3.30.700.10">
    <property type="entry name" value="Glycoprotein, Type 4 Pilin"/>
    <property type="match status" value="1"/>
</dbReference>
<dbReference type="AlphaFoldDB" id="A0A518B8K5"/>
<evidence type="ECO:0000313" key="2">
    <source>
        <dbReference type="EMBL" id="QDU63283.1"/>
    </source>
</evidence>
<protein>
    <submittedName>
        <fullName evidence="2">Fimbrial protein</fullName>
    </submittedName>
</protein>
<dbReference type="InterPro" id="IPR012902">
    <property type="entry name" value="N_methyl_site"/>
</dbReference>